<gene>
    <name evidence="2" type="ORF">ACIB24_07380</name>
</gene>
<comment type="caution">
    <text evidence="2">The sequence shown here is derived from an EMBL/GenBank/DDBJ whole genome shotgun (WGS) entry which is preliminary data.</text>
</comment>
<proteinExistence type="predicted"/>
<dbReference type="InterPro" id="IPR018547">
    <property type="entry name" value="AbiEi_C"/>
</dbReference>
<evidence type="ECO:0000313" key="2">
    <source>
        <dbReference type="EMBL" id="MFI7586881.1"/>
    </source>
</evidence>
<name>A0ABW8AMP3_9ACTN</name>
<dbReference type="Proteomes" id="UP001612915">
    <property type="component" value="Unassembled WGS sequence"/>
</dbReference>
<keyword evidence="3" id="KW-1185">Reference proteome</keyword>
<organism evidence="2 3">
    <name type="scientific">Spongisporangium articulatum</name>
    <dbReference type="NCBI Taxonomy" id="3362603"/>
    <lineage>
        <taxon>Bacteria</taxon>
        <taxon>Bacillati</taxon>
        <taxon>Actinomycetota</taxon>
        <taxon>Actinomycetes</taxon>
        <taxon>Kineosporiales</taxon>
        <taxon>Kineosporiaceae</taxon>
        <taxon>Spongisporangium</taxon>
    </lineage>
</organism>
<dbReference type="EMBL" id="JBITLV010000002">
    <property type="protein sequence ID" value="MFI7586881.1"/>
    <property type="molecule type" value="Genomic_DNA"/>
</dbReference>
<accession>A0ABW8AMP3</accession>
<feature type="domain" description="AbiEi antitoxin C-terminal" evidence="1">
    <location>
        <begin position="78"/>
        <end position="199"/>
    </location>
</feature>
<evidence type="ECO:0000313" key="3">
    <source>
        <dbReference type="Proteomes" id="UP001612915"/>
    </source>
</evidence>
<reference evidence="2 3" key="1">
    <citation type="submission" date="2024-10" db="EMBL/GenBank/DDBJ databases">
        <title>The Natural Products Discovery Center: Release of the First 8490 Sequenced Strains for Exploring Actinobacteria Biosynthetic Diversity.</title>
        <authorList>
            <person name="Kalkreuter E."/>
            <person name="Kautsar S.A."/>
            <person name="Yang D."/>
            <person name="Bader C.D."/>
            <person name="Teijaro C.N."/>
            <person name="Fluegel L."/>
            <person name="Davis C.M."/>
            <person name="Simpson J.R."/>
            <person name="Lauterbach L."/>
            <person name="Steele A.D."/>
            <person name="Gui C."/>
            <person name="Meng S."/>
            <person name="Li G."/>
            <person name="Viehrig K."/>
            <person name="Ye F."/>
            <person name="Su P."/>
            <person name="Kiefer A.F."/>
            <person name="Nichols A."/>
            <person name="Cepeda A.J."/>
            <person name="Yan W."/>
            <person name="Fan B."/>
            <person name="Jiang Y."/>
            <person name="Adhikari A."/>
            <person name="Zheng C.-J."/>
            <person name="Schuster L."/>
            <person name="Cowan T.M."/>
            <person name="Smanski M.J."/>
            <person name="Chevrette M.G."/>
            <person name="De Carvalho L.P.S."/>
            <person name="Shen B."/>
        </authorList>
    </citation>
    <scope>NUCLEOTIDE SEQUENCE [LARGE SCALE GENOMIC DNA]</scope>
    <source>
        <strain evidence="2 3">NPDC049639</strain>
    </source>
</reference>
<protein>
    <submittedName>
        <fullName evidence="2">Type IV toxin-antitoxin system AbiEi family antitoxin</fullName>
    </submittedName>
</protein>
<sequence>MVLGEAFQTQALLRLSNGPFTRAQAEAHGLPAHWLGTLVRRGLVSQVLFGVYVVGAHPETVEDKAACLALALPSGAAASRRTAAWLWGVDARAPGEHTRSLALECTVPVGREPVRRPGLRCYVAPLDDEDLTDIGRVPVTTPLRTAVDLLRWLPPHMGLGAADALAHAGLLVPAHLGDEIERFRGSRGVAQARRLATLVDPRTESIGESWTKLRIADAGFPPPEPQIKLYDSHGREIYRLDMGYRHIRQAYEYDGEEFHTERPDRTRDAKRREHIYRDWKWQIAPVGKALILGPSLAFERGVGEALGMAPKIHTRLW</sequence>
<evidence type="ECO:0000259" key="1">
    <source>
        <dbReference type="Pfam" id="PF09407"/>
    </source>
</evidence>
<dbReference type="RefSeq" id="WP_398277460.1">
    <property type="nucleotide sequence ID" value="NZ_JBITLV010000002.1"/>
</dbReference>
<dbReference type="Pfam" id="PF09407">
    <property type="entry name" value="AbiEi_1"/>
    <property type="match status" value="1"/>
</dbReference>